<dbReference type="OrthoDB" id="3477965at2"/>
<feature type="region of interest" description="Disordered" evidence="1">
    <location>
        <begin position="44"/>
        <end position="127"/>
    </location>
</feature>
<evidence type="ECO:0000256" key="1">
    <source>
        <dbReference type="SAM" id="MobiDB-lite"/>
    </source>
</evidence>
<dbReference type="AlphaFoldDB" id="D1AET7"/>
<protein>
    <submittedName>
        <fullName evidence="2">Uncharacterized protein</fullName>
    </submittedName>
</protein>
<sequence>MKTRRPAARHGAGWLRFLGYGGSVLLVLAAVAVLLLPLLGQGGDAGAAAGARSAGPSQNAAPQPLGSPGFTTGPSAADPQRPPARSTTPQGDPLGQGDPLNPGGDGGEGGGGGGQGDPLAPRGGTTPDYCPRGLGAVRYGMTGLEVTVQFSGAAFVQVVVHLVGLRSLEQTTQVQARRPHTFVFETVTPDQVERVQVKSVGATIPQSCDLRLN</sequence>
<dbReference type="Proteomes" id="UP000001918">
    <property type="component" value="Chromosome"/>
</dbReference>
<feature type="compositionally biased region" description="Low complexity" evidence="1">
    <location>
        <begin position="91"/>
        <end position="102"/>
    </location>
</feature>
<feature type="compositionally biased region" description="Low complexity" evidence="1">
    <location>
        <begin position="46"/>
        <end position="55"/>
    </location>
</feature>
<proteinExistence type="predicted"/>
<dbReference type="KEGG" id="tcu:Tcur_2096"/>
<accession>D1AET7</accession>
<dbReference type="HOGENOM" id="CLU_1293837_0_0_11"/>
<dbReference type="RefSeq" id="WP_012852446.1">
    <property type="nucleotide sequence ID" value="NC_013510.1"/>
</dbReference>
<organism evidence="2 3">
    <name type="scientific">Thermomonospora curvata (strain ATCC 19995 / DSM 43183 / JCM 3096 / KCTC 9072 / NBRC 15933 / NCIMB 10081 / Henssen B9)</name>
    <dbReference type="NCBI Taxonomy" id="471852"/>
    <lineage>
        <taxon>Bacteria</taxon>
        <taxon>Bacillati</taxon>
        <taxon>Actinomycetota</taxon>
        <taxon>Actinomycetes</taxon>
        <taxon>Streptosporangiales</taxon>
        <taxon>Thermomonosporaceae</taxon>
        <taxon>Thermomonospora</taxon>
    </lineage>
</organism>
<name>D1AET7_THECD</name>
<reference evidence="2 3" key="1">
    <citation type="journal article" date="2011" name="Stand. Genomic Sci.">
        <title>Complete genome sequence of Thermomonospora curvata type strain (B9).</title>
        <authorList>
            <person name="Chertkov O."/>
            <person name="Sikorski J."/>
            <person name="Nolan M."/>
            <person name="Lapidus A."/>
            <person name="Lucas S."/>
            <person name="Del Rio T.G."/>
            <person name="Tice H."/>
            <person name="Cheng J.F."/>
            <person name="Goodwin L."/>
            <person name="Pitluck S."/>
            <person name="Liolios K."/>
            <person name="Ivanova N."/>
            <person name="Mavromatis K."/>
            <person name="Mikhailova N."/>
            <person name="Ovchinnikova G."/>
            <person name="Pati A."/>
            <person name="Chen A."/>
            <person name="Palaniappan K."/>
            <person name="Djao O.D."/>
            <person name="Land M."/>
            <person name="Hauser L."/>
            <person name="Chang Y.J."/>
            <person name="Jeffries C.D."/>
            <person name="Brettin T."/>
            <person name="Han C."/>
            <person name="Detter J.C."/>
            <person name="Rohde M."/>
            <person name="Goker M."/>
            <person name="Woyke T."/>
            <person name="Bristow J."/>
            <person name="Eisen J.A."/>
            <person name="Markowitz V."/>
            <person name="Hugenholtz P."/>
            <person name="Klenk H.P."/>
            <person name="Kyrpides N.C."/>
        </authorList>
    </citation>
    <scope>NUCLEOTIDE SEQUENCE [LARGE SCALE GENOMIC DNA]</scope>
    <source>
        <strain evidence="3">ATCC 19995 / DSM 43183 / JCM 3096 / KCTC 9072 / NBRC 15933 / NCIMB 10081 / Henssen B9</strain>
    </source>
</reference>
<evidence type="ECO:0000313" key="3">
    <source>
        <dbReference type="Proteomes" id="UP000001918"/>
    </source>
</evidence>
<gene>
    <name evidence="2" type="ordered locus">Tcur_2096</name>
</gene>
<evidence type="ECO:0000313" key="2">
    <source>
        <dbReference type="EMBL" id="ACY97662.1"/>
    </source>
</evidence>
<feature type="compositionally biased region" description="Gly residues" evidence="1">
    <location>
        <begin position="103"/>
        <end position="116"/>
    </location>
</feature>
<dbReference type="EMBL" id="CP001738">
    <property type="protein sequence ID" value="ACY97662.1"/>
    <property type="molecule type" value="Genomic_DNA"/>
</dbReference>
<keyword evidence="3" id="KW-1185">Reference proteome</keyword>